<dbReference type="GO" id="GO:0003677">
    <property type="term" value="F:DNA binding"/>
    <property type="evidence" value="ECO:0007669"/>
    <property type="project" value="UniProtKB-KW"/>
</dbReference>
<evidence type="ECO:0000313" key="2">
    <source>
        <dbReference type="Proteomes" id="UP000239833"/>
    </source>
</evidence>
<dbReference type="AlphaFoldDB" id="A0A2L1U980"/>
<protein>
    <submittedName>
        <fullName evidence="1">Putative DNA-binding protein</fullName>
    </submittedName>
</protein>
<dbReference type="Proteomes" id="UP000239833">
    <property type="component" value="Chromosome"/>
</dbReference>
<organism evidence="1 2">
    <name type="scientific">Paenibacillus larvae subsp. larvae</name>
    <dbReference type="NCBI Taxonomy" id="147375"/>
    <lineage>
        <taxon>Bacteria</taxon>
        <taxon>Bacillati</taxon>
        <taxon>Bacillota</taxon>
        <taxon>Bacilli</taxon>
        <taxon>Bacillales</taxon>
        <taxon>Paenibacillaceae</taxon>
        <taxon>Paenibacillus</taxon>
    </lineage>
</organism>
<dbReference type="GeneID" id="64217331"/>
<gene>
    <name evidence="1" type="ORF">ERICIII_00481</name>
</gene>
<name>A0A2L1U980_9BACL</name>
<reference evidence="2" key="1">
    <citation type="submission" date="2017-02" db="EMBL/GenBank/DDBJ databases">
        <title>Delineation of Paenibacillus larvae strains originating from foulbrood outbreaks.</title>
        <authorList>
            <person name="Beims H."/>
            <person name="Bunk B."/>
            <person name="Sproeer C."/>
            <person name="Mohr K.I."/>
            <person name="Pradella S."/>
            <person name="Guenther G."/>
            <person name="Rohde M."/>
            <person name="von der Ohe W."/>
            <person name="Steinert M."/>
        </authorList>
    </citation>
    <scope>NUCLEOTIDE SEQUENCE [LARGE SCALE GENOMIC DNA]</scope>
    <source>
        <strain evidence="2">Eric_III</strain>
    </source>
</reference>
<dbReference type="EMBL" id="CP019655">
    <property type="protein sequence ID" value="AVF24714.1"/>
    <property type="molecule type" value="Genomic_DNA"/>
</dbReference>
<accession>A0A2L1U980</accession>
<sequence length="454" mass="52396" precursor="true">MDSRIALRVELENAISEAGCTLSKLQQIGGSHIGNLSDILRREGRLRPITMKQLDTLTEALDLPEGHYYDLYIAECFFNNRLAVPRMKSFLIRCSELGKTDLIMKAIHILVEHPKYTELLFSVAEELYLNGLVEESLLFYEEVIEEEKHNESDRLAISHYRIFRATIGANAGENYKAVIRFEDFRKKLPEAFQLDALLQLANVCLSLGKWNLTEQFADELRILATIRYQEELLIKKNKSVTEPLKTERPLVVYYGQSYLIKAAALFRQGHYEKTKQYIEGYEDLSWFEILDEQGKKEVNNFSLWASANKYSVELMLGNVSVLDEYANYLSERPNDIPEGLLMITQAANAHGFSIDHILEQFPPESSVENDINVVRIEHHIEFYYQKGIYELNQQRFTTGLESILHCLSLSIPTKRHTISILCAAQFEQHQNNASDLQREKFGNLMKEVLEVEKV</sequence>
<dbReference type="STRING" id="147375.BXP28_19565"/>
<keyword evidence="1" id="KW-0238">DNA-binding</keyword>
<dbReference type="Gene3D" id="1.25.40.10">
    <property type="entry name" value="Tetratricopeptide repeat domain"/>
    <property type="match status" value="1"/>
</dbReference>
<dbReference type="SUPFAM" id="SSF48452">
    <property type="entry name" value="TPR-like"/>
    <property type="match status" value="1"/>
</dbReference>
<dbReference type="InterPro" id="IPR011990">
    <property type="entry name" value="TPR-like_helical_dom_sf"/>
</dbReference>
<proteinExistence type="predicted"/>
<evidence type="ECO:0000313" key="1">
    <source>
        <dbReference type="EMBL" id="AVF24714.1"/>
    </source>
</evidence>
<dbReference type="RefSeq" id="WP_079940501.1">
    <property type="nucleotide sequence ID" value="NZ_CP019655.1"/>
</dbReference>